<evidence type="ECO:0000313" key="9">
    <source>
        <dbReference type="EMBL" id="HJD39321.1"/>
    </source>
</evidence>
<evidence type="ECO:0000256" key="7">
    <source>
        <dbReference type="SAM" id="Phobius"/>
    </source>
</evidence>
<feature type="transmembrane region" description="Helical" evidence="7">
    <location>
        <begin position="314"/>
        <end position="333"/>
    </location>
</feature>
<keyword evidence="9" id="KW-0808">Transferase</keyword>
<feature type="transmembrane region" description="Helical" evidence="7">
    <location>
        <begin position="46"/>
        <end position="65"/>
    </location>
</feature>
<dbReference type="GO" id="GO:0016413">
    <property type="term" value="F:O-acetyltransferase activity"/>
    <property type="evidence" value="ECO:0007669"/>
    <property type="project" value="TreeGrafter"/>
</dbReference>
<dbReference type="PANTHER" id="PTHR40074">
    <property type="entry name" value="O-ACETYLTRANSFERASE WECH"/>
    <property type="match status" value="1"/>
</dbReference>
<dbReference type="Pfam" id="PF01757">
    <property type="entry name" value="Acyl_transf_3"/>
    <property type="match status" value="1"/>
</dbReference>
<comment type="subcellular location">
    <subcellularLocation>
        <location evidence="1">Cell membrane</location>
        <topology evidence="1">Multi-pass membrane protein</topology>
    </subcellularLocation>
</comment>
<feature type="transmembrane region" description="Helical" evidence="7">
    <location>
        <begin position="354"/>
        <end position="376"/>
    </location>
</feature>
<protein>
    <submittedName>
        <fullName evidence="9">Acyltransferase</fullName>
    </submittedName>
</protein>
<accession>A0A9D2RBG7</accession>
<keyword evidence="5 7" id="KW-1133">Transmembrane helix</keyword>
<feature type="transmembrane region" description="Helical" evidence="7">
    <location>
        <begin position="223"/>
        <end position="243"/>
    </location>
</feature>
<sequence length="454" mass="52600">MNRFTKNDTMILKGVAILFLFLHHGWQSTEVTFFVSGIDLVSNLQSFAKICVAIFVILSGYGLYCSYERQQISNIKQTIQFVSVHIIKIFLTFWLVFILAALFIGIITGNFQTVYAGHPFYYVLMDGMGISYFTGSPKFVNSWWYISATLLYYVCFPILYAVIKKLKRLNWILLPLFTVILLLNDGINTVIIYFAFFVFGMIFAERKIFIEQAAAKRSGTQKLYIRIPVYIALFLLVTIIRQIYLDEMLSYYVLDWILVLIMMMFLADIRVENMAVFKPLIFLGKYSFEMFLIHAVFIRYFVGFIYYTENLLGIFIRVTVVSVLAAMGIVLIKKIIHFQRMYQFCCQPNHCKKIFAGIAIVIFLLFVPEVIANIGFGNLELKETEVYMEEEKYRQIEYSQTPVFWDFANKKYTSDNSQIAVCANDFIFSHEKGSTEVTISIPGGKKVNLIVNVE</sequence>
<comment type="caution">
    <text evidence="9">The sequence shown here is derived from an EMBL/GenBank/DDBJ whole genome shotgun (WGS) entry which is preliminary data.</text>
</comment>
<dbReference type="InterPro" id="IPR002656">
    <property type="entry name" value="Acyl_transf_3_dom"/>
</dbReference>
<feature type="domain" description="Acyltransferase 3" evidence="8">
    <location>
        <begin position="12"/>
        <end position="329"/>
    </location>
</feature>
<reference evidence="9" key="2">
    <citation type="submission" date="2021-04" db="EMBL/GenBank/DDBJ databases">
        <authorList>
            <person name="Gilroy R."/>
        </authorList>
    </citation>
    <scope>NUCLEOTIDE SEQUENCE</scope>
    <source>
        <strain evidence="9">ChiW19-6364</strain>
    </source>
</reference>
<dbReference type="AlphaFoldDB" id="A0A9D2RBG7"/>
<dbReference type="GO" id="GO:0005886">
    <property type="term" value="C:plasma membrane"/>
    <property type="evidence" value="ECO:0007669"/>
    <property type="project" value="UniProtKB-SubCell"/>
</dbReference>
<dbReference type="PANTHER" id="PTHR40074:SF2">
    <property type="entry name" value="O-ACETYLTRANSFERASE WECH"/>
    <property type="match status" value="1"/>
</dbReference>
<dbReference type="EMBL" id="DWUX01000087">
    <property type="protein sequence ID" value="HJD39321.1"/>
    <property type="molecule type" value="Genomic_DNA"/>
</dbReference>
<proteinExistence type="inferred from homology"/>
<organism evidence="9 10">
    <name type="scientific">Candidatus Blautia stercoripullorum</name>
    <dbReference type="NCBI Taxonomy" id="2838502"/>
    <lineage>
        <taxon>Bacteria</taxon>
        <taxon>Bacillati</taxon>
        <taxon>Bacillota</taxon>
        <taxon>Clostridia</taxon>
        <taxon>Lachnospirales</taxon>
        <taxon>Lachnospiraceae</taxon>
        <taxon>Blautia</taxon>
    </lineage>
</organism>
<dbReference type="GO" id="GO:0009246">
    <property type="term" value="P:enterobacterial common antigen biosynthetic process"/>
    <property type="evidence" value="ECO:0007669"/>
    <property type="project" value="TreeGrafter"/>
</dbReference>
<feature type="transmembrane region" description="Helical" evidence="7">
    <location>
        <begin position="288"/>
        <end position="308"/>
    </location>
</feature>
<feature type="transmembrane region" description="Helical" evidence="7">
    <location>
        <begin position="169"/>
        <end position="202"/>
    </location>
</feature>
<evidence type="ECO:0000256" key="6">
    <source>
        <dbReference type="ARBA" id="ARBA00023136"/>
    </source>
</evidence>
<keyword evidence="6 7" id="KW-0472">Membrane</keyword>
<name>A0A9D2RBG7_9FIRM</name>
<evidence type="ECO:0000256" key="3">
    <source>
        <dbReference type="ARBA" id="ARBA00022475"/>
    </source>
</evidence>
<gene>
    <name evidence="9" type="ORF">H9913_04775</name>
</gene>
<reference evidence="9" key="1">
    <citation type="journal article" date="2021" name="PeerJ">
        <title>Extensive microbial diversity within the chicken gut microbiome revealed by metagenomics and culture.</title>
        <authorList>
            <person name="Gilroy R."/>
            <person name="Ravi A."/>
            <person name="Getino M."/>
            <person name="Pursley I."/>
            <person name="Horton D.L."/>
            <person name="Alikhan N.F."/>
            <person name="Baker D."/>
            <person name="Gharbi K."/>
            <person name="Hall N."/>
            <person name="Watson M."/>
            <person name="Adriaenssens E.M."/>
            <person name="Foster-Nyarko E."/>
            <person name="Jarju S."/>
            <person name="Secka A."/>
            <person name="Antonio M."/>
            <person name="Oren A."/>
            <person name="Chaudhuri R.R."/>
            <person name="La Ragione R."/>
            <person name="Hildebrand F."/>
            <person name="Pallen M.J."/>
        </authorList>
    </citation>
    <scope>NUCLEOTIDE SEQUENCE</scope>
    <source>
        <strain evidence="9">ChiW19-6364</strain>
    </source>
</reference>
<evidence type="ECO:0000256" key="5">
    <source>
        <dbReference type="ARBA" id="ARBA00022989"/>
    </source>
</evidence>
<keyword evidence="9" id="KW-0012">Acyltransferase</keyword>
<evidence type="ECO:0000256" key="2">
    <source>
        <dbReference type="ARBA" id="ARBA00007400"/>
    </source>
</evidence>
<keyword evidence="4 7" id="KW-0812">Transmembrane</keyword>
<feature type="transmembrane region" description="Helical" evidence="7">
    <location>
        <begin position="86"/>
        <end position="107"/>
    </location>
</feature>
<evidence type="ECO:0000313" key="10">
    <source>
        <dbReference type="Proteomes" id="UP000823850"/>
    </source>
</evidence>
<evidence type="ECO:0000256" key="1">
    <source>
        <dbReference type="ARBA" id="ARBA00004651"/>
    </source>
</evidence>
<feature type="transmembrane region" description="Helical" evidence="7">
    <location>
        <begin position="119"/>
        <end position="135"/>
    </location>
</feature>
<evidence type="ECO:0000256" key="4">
    <source>
        <dbReference type="ARBA" id="ARBA00022692"/>
    </source>
</evidence>
<feature type="transmembrane region" description="Helical" evidence="7">
    <location>
        <begin position="142"/>
        <end position="163"/>
    </location>
</feature>
<dbReference type="Proteomes" id="UP000823850">
    <property type="component" value="Unassembled WGS sequence"/>
</dbReference>
<feature type="transmembrane region" description="Helical" evidence="7">
    <location>
        <begin position="249"/>
        <end position="267"/>
    </location>
</feature>
<keyword evidence="3" id="KW-1003">Cell membrane</keyword>
<feature type="transmembrane region" description="Helical" evidence="7">
    <location>
        <begin position="9"/>
        <end position="26"/>
    </location>
</feature>
<evidence type="ECO:0000259" key="8">
    <source>
        <dbReference type="Pfam" id="PF01757"/>
    </source>
</evidence>
<comment type="similarity">
    <text evidence="2">Belongs to the acyltransferase 3 family.</text>
</comment>